<proteinExistence type="inferred from homology"/>
<evidence type="ECO:0000256" key="5">
    <source>
        <dbReference type="ARBA" id="ARBA00022792"/>
    </source>
</evidence>
<comment type="similarity">
    <text evidence="3 12">Belongs to the cytochrome c oxidase subunit 6A family.</text>
</comment>
<dbReference type="AlphaFoldDB" id="A0A163MPP8"/>
<keyword evidence="9" id="KW-0472">Membrane</keyword>
<dbReference type="GO" id="GO:0006123">
    <property type="term" value="P:mitochondrial electron transport, cytochrome c to oxygen"/>
    <property type="evidence" value="ECO:0007669"/>
    <property type="project" value="TreeGrafter"/>
</dbReference>
<dbReference type="SUPFAM" id="SSF81411">
    <property type="entry name" value="Mitochondrial cytochrome c oxidase subunit VIa"/>
    <property type="match status" value="1"/>
</dbReference>
<keyword evidence="14" id="KW-1185">Reference proteome</keyword>
<accession>A0A163MPP8</accession>
<dbReference type="Pfam" id="PF02046">
    <property type="entry name" value="COX6A"/>
    <property type="match status" value="1"/>
</dbReference>
<evidence type="ECO:0000256" key="2">
    <source>
        <dbReference type="ARBA" id="ARBA00004673"/>
    </source>
</evidence>
<dbReference type="PANTHER" id="PTHR11504">
    <property type="entry name" value="CYTOCHROME C OXIDASE POLYPEPTIDE VIA"/>
    <property type="match status" value="1"/>
</dbReference>
<keyword evidence="7" id="KW-1133">Transmembrane helix</keyword>
<evidence type="ECO:0000256" key="3">
    <source>
        <dbReference type="ARBA" id="ARBA00005553"/>
    </source>
</evidence>
<dbReference type="GO" id="GO:0030234">
    <property type="term" value="F:enzyme regulator activity"/>
    <property type="evidence" value="ECO:0007669"/>
    <property type="project" value="TreeGrafter"/>
</dbReference>
<dbReference type="Proteomes" id="UP000078561">
    <property type="component" value="Unassembled WGS sequence"/>
</dbReference>
<dbReference type="InterPro" id="IPR001349">
    <property type="entry name" value="Cyt_c_oxidase_su6a"/>
</dbReference>
<dbReference type="OMA" id="PYINYRG"/>
<evidence type="ECO:0000256" key="6">
    <source>
        <dbReference type="ARBA" id="ARBA00022946"/>
    </source>
</evidence>
<dbReference type="InParanoid" id="A0A163MPP8"/>
<evidence type="ECO:0000256" key="12">
    <source>
        <dbReference type="RuleBase" id="RU004396"/>
    </source>
</evidence>
<evidence type="ECO:0000256" key="7">
    <source>
        <dbReference type="ARBA" id="ARBA00022989"/>
    </source>
</evidence>
<keyword evidence="6" id="KW-0809">Transit peptide</keyword>
<evidence type="ECO:0000256" key="10">
    <source>
        <dbReference type="ARBA" id="ARBA00070930"/>
    </source>
</evidence>
<keyword evidence="4" id="KW-0812">Transmembrane</keyword>
<dbReference type="Gene3D" id="4.10.95.10">
    <property type="entry name" value="Cytochrome c oxidase, subunit VIa"/>
    <property type="match status" value="1"/>
</dbReference>
<gene>
    <name evidence="13" type="primary">ABSGL_12952.1 scaffold 13554</name>
</gene>
<evidence type="ECO:0000313" key="13">
    <source>
        <dbReference type="EMBL" id="SAM07311.1"/>
    </source>
</evidence>
<comment type="pathway">
    <text evidence="2">Energy metabolism; oxidative phosphorylation.</text>
</comment>
<evidence type="ECO:0000256" key="11">
    <source>
        <dbReference type="ARBA" id="ARBA00082360"/>
    </source>
</evidence>
<protein>
    <recommendedName>
        <fullName evidence="10">Cytochrome c oxidase subunit 13, mitochondrial</fullName>
    </recommendedName>
    <alternativeName>
        <fullName evidence="11">Cytochrome c oxidase polypeptide VIa</fullName>
    </alternativeName>
</protein>
<dbReference type="FunFam" id="4.10.95.10:FF:000001">
    <property type="entry name" value="Cytochrome c oxidase subunit 6A, mitochondrial"/>
    <property type="match status" value="1"/>
</dbReference>
<dbReference type="STRING" id="4829.A0A163MPP8"/>
<evidence type="ECO:0000256" key="1">
    <source>
        <dbReference type="ARBA" id="ARBA00004434"/>
    </source>
</evidence>
<dbReference type="PIRSF" id="PIRSF000277">
    <property type="entry name" value="COX6A1"/>
    <property type="match status" value="1"/>
</dbReference>
<evidence type="ECO:0000256" key="8">
    <source>
        <dbReference type="ARBA" id="ARBA00023128"/>
    </source>
</evidence>
<organism evidence="13">
    <name type="scientific">Absidia glauca</name>
    <name type="common">Pin mould</name>
    <dbReference type="NCBI Taxonomy" id="4829"/>
    <lineage>
        <taxon>Eukaryota</taxon>
        <taxon>Fungi</taxon>
        <taxon>Fungi incertae sedis</taxon>
        <taxon>Mucoromycota</taxon>
        <taxon>Mucoromycotina</taxon>
        <taxon>Mucoromycetes</taxon>
        <taxon>Mucorales</taxon>
        <taxon>Cunninghamellaceae</taxon>
        <taxon>Absidia</taxon>
    </lineage>
</organism>
<dbReference type="OrthoDB" id="5947505at2759"/>
<keyword evidence="5" id="KW-0999">Mitochondrion inner membrane</keyword>
<dbReference type="PANTHER" id="PTHR11504:SF0">
    <property type="entry name" value="CYTOCHROME C OXIDASE SUBUNIT"/>
    <property type="match status" value="1"/>
</dbReference>
<dbReference type="FunCoup" id="A0A163MPP8">
    <property type="interactions" value="131"/>
</dbReference>
<sequence>MASRVLFNSQVLQSVKRTGIRFSSTASAAEQEAIRSHAAKSADTWKKISIFVCIPALAAASLNAYNLYEKHHEHQLHHPKEWVKYEYINVRARPFFWGNNSLFFNPSVNLSADEE</sequence>
<dbReference type="EMBL" id="LT554740">
    <property type="protein sequence ID" value="SAM07311.1"/>
    <property type="molecule type" value="Genomic_DNA"/>
</dbReference>
<evidence type="ECO:0000256" key="4">
    <source>
        <dbReference type="ARBA" id="ARBA00022692"/>
    </source>
</evidence>
<dbReference type="InterPro" id="IPR036418">
    <property type="entry name" value="Cyt_c_oxidase_su6a_sf"/>
</dbReference>
<evidence type="ECO:0000256" key="9">
    <source>
        <dbReference type="ARBA" id="ARBA00023136"/>
    </source>
</evidence>
<comment type="subcellular location">
    <subcellularLocation>
        <location evidence="1">Mitochondrion inner membrane</location>
        <topology evidence="1">Single-pass membrane protein</topology>
    </subcellularLocation>
</comment>
<keyword evidence="8" id="KW-0496">Mitochondrion</keyword>
<reference evidence="13" key="1">
    <citation type="submission" date="2016-04" db="EMBL/GenBank/DDBJ databases">
        <authorList>
            <person name="Evans L.H."/>
            <person name="Alamgir A."/>
            <person name="Owens N."/>
            <person name="Weber N.D."/>
            <person name="Virtaneva K."/>
            <person name="Barbian K."/>
            <person name="Babar A."/>
            <person name="Rosenke K."/>
        </authorList>
    </citation>
    <scope>NUCLEOTIDE SEQUENCE [LARGE SCALE GENOMIC DNA]</scope>
    <source>
        <strain evidence="13">CBS 101.48</strain>
    </source>
</reference>
<evidence type="ECO:0000313" key="14">
    <source>
        <dbReference type="Proteomes" id="UP000078561"/>
    </source>
</evidence>
<dbReference type="GO" id="GO:0005743">
    <property type="term" value="C:mitochondrial inner membrane"/>
    <property type="evidence" value="ECO:0007669"/>
    <property type="project" value="UniProtKB-SubCell"/>
</dbReference>
<name>A0A163MPP8_ABSGL</name>